<keyword evidence="2" id="KW-1185">Reference proteome</keyword>
<dbReference type="Proteomes" id="UP001060215">
    <property type="component" value="Chromosome 2"/>
</dbReference>
<gene>
    <name evidence="1" type="ORF">LOK49_LG04G00592</name>
</gene>
<evidence type="ECO:0000313" key="1">
    <source>
        <dbReference type="EMBL" id="KAI8016962.1"/>
    </source>
</evidence>
<evidence type="ECO:0000313" key="2">
    <source>
        <dbReference type="Proteomes" id="UP001060215"/>
    </source>
</evidence>
<sequence length="182" mass="20965">MVVPHILMLSTWWIIIQISIYGKMILLLRAESTKDRTLRQLRNQRGHTLQCSHYVGSPFPEDTPLPCVVYCHGNSLKSKSTIDVEFASRRLNVDGKVIKARISNTAAGQGRSHFFTTVFWSWTYWVNGIPARKFDSGNQLIGLHATKPCWKWLHWWHPLFNIVDDFPKIPKCWSQSTSGPSE</sequence>
<name>A0ACC0HWT4_9ERIC</name>
<accession>A0ACC0HWT4</accession>
<protein>
    <submittedName>
        <fullName evidence="1">Ras-related protein RABA1c</fullName>
    </submittedName>
</protein>
<reference evidence="1 2" key="1">
    <citation type="journal article" date="2022" name="Plant J.">
        <title>Chromosome-level genome of Camellia lanceoleosa provides a valuable resource for understanding genome evolution and self-incompatibility.</title>
        <authorList>
            <person name="Gong W."/>
            <person name="Xiao S."/>
            <person name="Wang L."/>
            <person name="Liao Z."/>
            <person name="Chang Y."/>
            <person name="Mo W."/>
            <person name="Hu G."/>
            <person name="Li W."/>
            <person name="Zhao G."/>
            <person name="Zhu H."/>
            <person name="Hu X."/>
            <person name="Ji K."/>
            <person name="Xiang X."/>
            <person name="Song Q."/>
            <person name="Yuan D."/>
            <person name="Jin S."/>
            <person name="Zhang L."/>
        </authorList>
    </citation>
    <scope>NUCLEOTIDE SEQUENCE [LARGE SCALE GENOMIC DNA]</scope>
    <source>
        <strain evidence="1">SQ_2022a</strain>
    </source>
</reference>
<comment type="caution">
    <text evidence="1">The sequence shown here is derived from an EMBL/GenBank/DDBJ whole genome shotgun (WGS) entry which is preliminary data.</text>
</comment>
<proteinExistence type="predicted"/>
<dbReference type="EMBL" id="CM045759">
    <property type="protein sequence ID" value="KAI8016962.1"/>
    <property type="molecule type" value="Genomic_DNA"/>
</dbReference>
<organism evidence="1 2">
    <name type="scientific">Camellia lanceoleosa</name>
    <dbReference type="NCBI Taxonomy" id="1840588"/>
    <lineage>
        <taxon>Eukaryota</taxon>
        <taxon>Viridiplantae</taxon>
        <taxon>Streptophyta</taxon>
        <taxon>Embryophyta</taxon>
        <taxon>Tracheophyta</taxon>
        <taxon>Spermatophyta</taxon>
        <taxon>Magnoliopsida</taxon>
        <taxon>eudicotyledons</taxon>
        <taxon>Gunneridae</taxon>
        <taxon>Pentapetalae</taxon>
        <taxon>asterids</taxon>
        <taxon>Ericales</taxon>
        <taxon>Theaceae</taxon>
        <taxon>Camellia</taxon>
    </lineage>
</organism>